<evidence type="ECO:0000256" key="11">
    <source>
        <dbReference type="ARBA" id="ARBA00022946"/>
    </source>
</evidence>
<evidence type="ECO:0000313" key="28">
    <source>
        <dbReference type="EMBL" id="CAB4734022.1"/>
    </source>
</evidence>
<evidence type="ECO:0000256" key="12">
    <source>
        <dbReference type="ARBA" id="ARBA00023098"/>
    </source>
</evidence>
<proteinExistence type="inferred from homology"/>
<keyword evidence="10" id="KW-0276">Fatty acid metabolism</keyword>
<evidence type="ECO:0000256" key="1">
    <source>
        <dbReference type="ARBA" id="ARBA00004496"/>
    </source>
</evidence>
<evidence type="ECO:0000256" key="6">
    <source>
        <dbReference type="ARBA" id="ARBA00022490"/>
    </source>
</evidence>
<evidence type="ECO:0000256" key="23">
    <source>
        <dbReference type="ARBA" id="ARBA00047734"/>
    </source>
</evidence>
<comment type="catalytic activity">
    <reaction evidence="22">
        <text>octanoyl-CoA + H2O = octanoate + CoA + H(+)</text>
        <dbReference type="Rhea" id="RHEA:30143"/>
        <dbReference type="ChEBI" id="CHEBI:15377"/>
        <dbReference type="ChEBI" id="CHEBI:15378"/>
        <dbReference type="ChEBI" id="CHEBI:25646"/>
        <dbReference type="ChEBI" id="CHEBI:57287"/>
        <dbReference type="ChEBI" id="CHEBI:57386"/>
    </reaction>
    <physiologicalReaction direction="left-to-right" evidence="22">
        <dbReference type="Rhea" id="RHEA:30144"/>
    </physiologicalReaction>
</comment>
<evidence type="ECO:0000256" key="10">
    <source>
        <dbReference type="ARBA" id="ARBA00022832"/>
    </source>
</evidence>
<dbReference type="PANTHER" id="PTHR12418">
    <property type="entry name" value="ACYL-COENZYME A THIOESTERASE THEM4"/>
    <property type="match status" value="1"/>
</dbReference>
<dbReference type="GO" id="GO:0005758">
    <property type="term" value="C:mitochondrial intermembrane space"/>
    <property type="evidence" value="ECO:0007669"/>
    <property type="project" value="UniProtKB-SubCell"/>
</dbReference>
<dbReference type="CDD" id="cd03443">
    <property type="entry name" value="PaaI_thioesterase"/>
    <property type="match status" value="1"/>
</dbReference>
<evidence type="ECO:0000256" key="15">
    <source>
        <dbReference type="ARBA" id="ARBA00023273"/>
    </source>
</evidence>
<dbReference type="Gene3D" id="3.10.129.10">
    <property type="entry name" value="Hotdog Thioesterase"/>
    <property type="match status" value="1"/>
</dbReference>
<evidence type="ECO:0000256" key="21">
    <source>
        <dbReference type="ARBA" id="ARBA00043210"/>
    </source>
</evidence>
<dbReference type="EMBL" id="CAFBMH010000019">
    <property type="protein sequence ID" value="CAB4899662.1"/>
    <property type="molecule type" value="Genomic_DNA"/>
</dbReference>
<evidence type="ECO:0000256" key="18">
    <source>
        <dbReference type="ARBA" id="ARBA00038456"/>
    </source>
</evidence>
<organism evidence="28">
    <name type="scientific">freshwater metagenome</name>
    <dbReference type="NCBI Taxonomy" id="449393"/>
    <lineage>
        <taxon>unclassified sequences</taxon>
        <taxon>metagenomes</taxon>
        <taxon>ecological metagenomes</taxon>
    </lineage>
</organism>
<comment type="subcellular location">
    <subcellularLocation>
        <location evidence="3">Cell projection</location>
        <location evidence="3">Ruffle membrane</location>
    </subcellularLocation>
    <subcellularLocation>
        <location evidence="1">Cytoplasm</location>
    </subcellularLocation>
    <subcellularLocation>
        <location evidence="4">Mitochondrion inner membrane</location>
        <topology evidence="4">Peripheral membrane protein</topology>
    </subcellularLocation>
    <subcellularLocation>
        <location evidence="2">Mitochondrion intermembrane space</location>
    </subcellularLocation>
</comment>
<dbReference type="GO" id="GO:0005743">
    <property type="term" value="C:mitochondrial inner membrane"/>
    <property type="evidence" value="ECO:0007669"/>
    <property type="project" value="UniProtKB-SubCell"/>
</dbReference>
<evidence type="ECO:0000256" key="2">
    <source>
        <dbReference type="ARBA" id="ARBA00004569"/>
    </source>
</evidence>
<evidence type="ECO:0000256" key="4">
    <source>
        <dbReference type="ARBA" id="ARBA00004637"/>
    </source>
</evidence>
<keyword evidence="15" id="KW-0966">Cell projection</keyword>
<comment type="catalytic activity">
    <reaction evidence="16">
        <text>(5Z,8Z,11Z,14Z)-eicosatetraenoyl-CoA + H2O = (5Z,8Z,11Z,14Z)-eicosatetraenoate + CoA + H(+)</text>
        <dbReference type="Rhea" id="RHEA:40151"/>
        <dbReference type="ChEBI" id="CHEBI:15377"/>
        <dbReference type="ChEBI" id="CHEBI:15378"/>
        <dbReference type="ChEBI" id="CHEBI:32395"/>
        <dbReference type="ChEBI" id="CHEBI:57287"/>
        <dbReference type="ChEBI" id="CHEBI:57368"/>
    </reaction>
    <physiologicalReaction direction="left-to-right" evidence="16">
        <dbReference type="Rhea" id="RHEA:40152"/>
    </physiologicalReaction>
</comment>
<comment type="catalytic activity">
    <reaction evidence="23">
        <text>hexadecanoyl-CoA + H2O = hexadecanoate + CoA + H(+)</text>
        <dbReference type="Rhea" id="RHEA:16645"/>
        <dbReference type="ChEBI" id="CHEBI:7896"/>
        <dbReference type="ChEBI" id="CHEBI:15377"/>
        <dbReference type="ChEBI" id="CHEBI:15378"/>
        <dbReference type="ChEBI" id="CHEBI:57287"/>
        <dbReference type="ChEBI" id="CHEBI:57379"/>
        <dbReference type="EC" id="3.1.2.2"/>
    </reaction>
    <physiologicalReaction direction="left-to-right" evidence="23">
        <dbReference type="Rhea" id="RHEA:16646"/>
    </physiologicalReaction>
</comment>
<gene>
    <name evidence="28" type="ORF">UFOPK2754_00684</name>
    <name evidence="29" type="ORF">UFOPK3139_02054</name>
    <name evidence="30" type="ORF">UFOPK3543_00789</name>
    <name evidence="31" type="ORF">UFOPK3967_02090</name>
</gene>
<sequence length="210" mass="22352">MTTFPHEEAVELVGALRELIATVRVVDAPIEVLSAARLLIDDARAVLDPHRYVGQVAQGALEGEGIGLRTPFVGTPNEFFPYSPIVGPLNPVAPPVRMWADDALRVHGAVTLGAPYNGPPGLVHGGVLALIFDELLGACAVVNQCPGFTGTLTVKYLRGTPIRTPLTMEAWIDRVDGRKTFVSGELRNGAIVTATATGIFISVDHQIVKQ</sequence>
<dbReference type="GO" id="GO:0006915">
    <property type="term" value="P:apoptotic process"/>
    <property type="evidence" value="ECO:0007669"/>
    <property type="project" value="UniProtKB-KW"/>
</dbReference>
<comment type="similarity">
    <text evidence="18">Belongs to the THEM4/THEM5 thioesterase family.</text>
</comment>
<keyword evidence="6" id="KW-0963">Cytoplasm</keyword>
<dbReference type="EC" id="3.1.2.2" evidence="19"/>
<dbReference type="EMBL" id="CAFABA010000093">
    <property type="protein sequence ID" value="CAB4834329.1"/>
    <property type="molecule type" value="Genomic_DNA"/>
</dbReference>
<keyword evidence="8" id="KW-0999">Mitochondrion inner membrane</keyword>
<keyword evidence="11" id="KW-0809">Transit peptide</keyword>
<evidence type="ECO:0000256" key="17">
    <source>
        <dbReference type="ARBA" id="ARBA00037002"/>
    </source>
</evidence>
<feature type="domain" description="Thioesterase" evidence="27">
    <location>
        <begin position="121"/>
        <end position="190"/>
    </location>
</feature>
<keyword evidence="9" id="KW-0378">Hydrolase</keyword>
<comment type="catalytic activity">
    <reaction evidence="17">
        <text>(9Z)-octadecenoyl-CoA + H2O = (9Z)-octadecenoate + CoA + H(+)</text>
        <dbReference type="Rhea" id="RHEA:40139"/>
        <dbReference type="ChEBI" id="CHEBI:15377"/>
        <dbReference type="ChEBI" id="CHEBI:15378"/>
        <dbReference type="ChEBI" id="CHEBI:30823"/>
        <dbReference type="ChEBI" id="CHEBI:57287"/>
        <dbReference type="ChEBI" id="CHEBI:57387"/>
    </reaction>
    <physiologicalReaction direction="left-to-right" evidence="17">
        <dbReference type="Rhea" id="RHEA:40140"/>
    </physiologicalReaction>
</comment>
<comment type="catalytic activity">
    <reaction evidence="26">
        <text>tetradecanoyl-CoA + H2O = tetradecanoate + CoA + H(+)</text>
        <dbReference type="Rhea" id="RHEA:40119"/>
        <dbReference type="ChEBI" id="CHEBI:15377"/>
        <dbReference type="ChEBI" id="CHEBI:15378"/>
        <dbReference type="ChEBI" id="CHEBI:30807"/>
        <dbReference type="ChEBI" id="CHEBI:57287"/>
        <dbReference type="ChEBI" id="CHEBI:57385"/>
    </reaction>
    <physiologicalReaction direction="left-to-right" evidence="26">
        <dbReference type="Rhea" id="RHEA:40120"/>
    </physiologicalReaction>
</comment>
<evidence type="ECO:0000256" key="5">
    <source>
        <dbReference type="ARBA" id="ARBA00022475"/>
    </source>
</evidence>
<evidence type="ECO:0000259" key="27">
    <source>
        <dbReference type="Pfam" id="PF03061"/>
    </source>
</evidence>
<evidence type="ECO:0000256" key="26">
    <source>
        <dbReference type="ARBA" id="ARBA00048180"/>
    </source>
</evidence>
<evidence type="ECO:0000256" key="16">
    <source>
        <dbReference type="ARBA" id="ARBA00035852"/>
    </source>
</evidence>
<evidence type="ECO:0000256" key="24">
    <source>
        <dbReference type="ARBA" id="ARBA00047969"/>
    </source>
</evidence>
<keyword evidence="12" id="KW-0443">Lipid metabolism</keyword>
<accession>A0A6J6SGR8</accession>
<evidence type="ECO:0000313" key="31">
    <source>
        <dbReference type="EMBL" id="CAB5008206.1"/>
    </source>
</evidence>
<evidence type="ECO:0000313" key="29">
    <source>
        <dbReference type="EMBL" id="CAB4834329.1"/>
    </source>
</evidence>
<evidence type="ECO:0000256" key="8">
    <source>
        <dbReference type="ARBA" id="ARBA00022792"/>
    </source>
</evidence>
<keyword evidence="5" id="KW-1003">Cell membrane</keyword>
<evidence type="ECO:0000313" key="30">
    <source>
        <dbReference type="EMBL" id="CAB4899662.1"/>
    </source>
</evidence>
<keyword evidence="14" id="KW-0472">Membrane</keyword>
<dbReference type="SUPFAM" id="SSF54637">
    <property type="entry name" value="Thioesterase/thiol ester dehydrase-isomerase"/>
    <property type="match status" value="1"/>
</dbReference>
<dbReference type="AlphaFoldDB" id="A0A6J6SGR8"/>
<dbReference type="GO" id="GO:0006631">
    <property type="term" value="P:fatty acid metabolic process"/>
    <property type="evidence" value="ECO:0007669"/>
    <property type="project" value="UniProtKB-KW"/>
</dbReference>
<dbReference type="InterPro" id="IPR052365">
    <property type="entry name" value="THEM4/THEM5_acyl-CoA_thioest"/>
</dbReference>
<evidence type="ECO:0000256" key="20">
    <source>
        <dbReference type="ARBA" id="ARBA00040123"/>
    </source>
</evidence>
<evidence type="ECO:0000256" key="19">
    <source>
        <dbReference type="ARBA" id="ARBA00038848"/>
    </source>
</evidence>
<evidence type="ECO:0000256" key="14">
    <source>
        <dbReference type="ARBA" id="ARBA00023136"/>
    </source>
</evidence>
<name>A0A6J6SGR8_9ZZZZ</name>
<keyword evidence="13" id="KW-0496">Mitochondrion</keyword>
<reference evidence="28" key="1">
    <citation type="submission" date="2020-05" db="EMBL/GenBank/DDBJ databases">
        <authorList>
            <person name="Chiriac C."/>
            <person name="Salcher M."/>
            <person name="Ghai R."/>
            <person name="Kavagutti S V."/>
        </authorList>
    </citation>
    <scope>NUCLEOTIDE SEQUENCE</scope>
</reference>
<dbReference type="GO" id="GO:0016787">
    <property type="term" value="F:hydrolase activity"/>
    <property type="evidence" value="ECO:0007669"/>
    <property type="project" value="UniProtKB-KW"/>
</dbReference>
<dbReference type="InterPro" id="IPR029069">
    <property type="entry name" value="HotDog_dom_sf"/>
</dbReference>
<evidence type="ECO:0000256" key="9">
    <source>
        <dbReference type="ARBA" id="ARBA00022801"/>
    </source>
</evidence>
<dbReference type="PANTHER" id="PTHR12418:SF19">
    <property type="entry name" value="ACYL-COENZYME A THIOESTERASE THEM4"/>
    <property type="match status" value="1"/>
</dbReference>
<evidence type="ECO:0000256" key="13">
    <source>
        <dbReference type="ARBA" id="ARBA00023128"/>
    </source>
</evidence>
<dbReference type="GO" id="GO:0032587">
    <property type="term" value="C:ruffle membrane"/>
    <property type="evidence" value="ECO:0007669"/>
    <property type="project" value="UniProtKB-SubCell"/>
</dbReference>
<evidence type="ECO:0000256" key="25">
    <source>
        <dbReference type="ARBA" id="ARBA00048074"/>
    </source>
</evidence>
<evidence type="ECO:0000256" key="22">
    <source>
        <dbReference type="ARBA" id="ARBA00047588"/>
    </source>
</evidence>
<keyword evidence="7" id="KW-0053">Apoptosis</keyword>
<dbReference type="Pfam" id="PF03061">
    <property type="entry name" value="4HBT"/>
    <property type="match status" value="1"/>
</dbReference>
<evidence type="ECO:0000256" key="7">
    <source>
        <dbReference type="ARBA" id="ARBA00022703"/>
    </source>
</evidence>
<dbReference type="EMBL" id="CAFBOS010000145">
    <property type="protein sequence ID" value="CAB5008206.1"/>
    <property type="molecule type" value="Genomic_DNA"/>
</dbReference>
<protein>
    <recommendedName>
        <fullName evidence="20">Acyl-coenzyme A thioesterase THEM4</fullName>
        <ecNumber evidence="19">3.1.2.2</ecNumber>
    </recommendedName>
    <alternativeName>
        <fullName evidence="21">Thioesterase superfamily member 4</fullName>
    </alternativeName>
</protein>
<evidence type="ECO:0000256" key="3">
    <source>
        <dbReference type="ARBA" id="ARBA00004632"/>
    </source>
</evidence>
<comment type="catalytic activity">
    <reaction evidence="25">
        <text>dodecanoyl-CoA + H2O = dodecanoate + CoA + H(+)</text>
        <dbReference type="Rhea" id="RHEA:30135"/>
        <dbReference type="ChEBI" id="CHEBI:15377"/>
        <dbReference type="ChEBI" id="CHEBI:15378"/>
        <dbReference type="ChEBI" id="CHEBI:18262"/>
        <dbReference type="ChEBI" id="CHEBI:57287"/>
        <dbReference type="ChEBI" id="CHEBI:57375"/>
    </reaction>
    <physiologicalReaction direction="left-to-right" evidence="25">
        <dbReference type="Rhea" id="RHEA:30136"/>
    </physiologicalReaction>
</comment>
<dbReference type="InterPro" id="IPR006683">
    <property type="entry name" value="Thioestr_dom"/>
</dbReference>
<dbReference type="EMBL" id="CAEZYR010000017">
    <property type="protein sequence ID" value="CAB4734022.1"/>
    <property type="molecule type" value="Genomic_DNA"/>
</dbReference>
<comment type="catalytic activity">
    <reaction evidence="24">
        <text>decanoyl-CoA + H2O = decanoate + CoA + H(+)</text>
        <dbReference type="Rhea" id="RHEA:40059"/>
        <dbReference type="ChEBI" id="CHEBI:15377"/>
        <dbReference type="ChEBI" id="CHEBI:15378"/>
        <dbReference type="ChEBI" id="CHEBI:27689"/>
        <dbReference type="ChEBI" id="CHEBI:57287"/>
        <dbReference type="ChEBI" id="CHEBI:61430"/>
    </reaction>
    <physiologicalReaction direction="left-to-right" evidence="24">
        <dbReference type="Rhea" id="RHEA:40060"/>
    </physiologicalReaction>
</comment>